<name>A0A918YHM0_9ACTN</name>
<dbReference type="SMART" id="SM00421">
    <property type="entry name" value="HTH_LUXR"/>
    <property type="match status" value="1"/>
</dbReference>
<gene>
    <name evidence="3" type="ORF">GCM10010339_30630</name>
</gene>
<dbReference type="AlphaFoldDB" id="A0A918YHM0"/>
<evidence type="ECO:0000313" key="4">
    <source>
        <dbReference type="Proteomes" id="UP000655443"/>
    </source>
</evidence>
<dbReference type="InterPro" id="IPR000792">
    <property type="entry name" value="Tscrpt_reg_LuxR_C"/>
</dbReference>
<feature type="domain" description="HTH luxR-type" evidence="2">
    <location>
        <begin position="214"/>
        <end position="263"/>
    </location>
</feature>
<keyword evidence="4" id="KW-1185">Reference proteome</keyword>
<dbReference type="InterPro" id="IPR036388">
    <property type="entry name" value="WH-like_DNA-bd_sf"/>
</dbReference>
<comment type="caution">
    <text evidence="3">The sequence shown here is derived from an EMBL/GenBank/DDBJ whole genome shotgun (WGS) entry which is preliminary data.</text>
</comment>
<dbReference type="Proteomes" id="UP000655443">
    <property type="component" value="Unassembled WGS sequence"/>
</dbReference>
<feature type="compositionally biased region" description="Low complexity" evidence="1">
    <location>
        <begin position="285"/>
        <end position="295"/>
    </location>
</feature>
<dbReference type="Gene3D" id="1.10.10.10">
    <property type="entry name" value="Winged helix-like DNA-binding domain superfamily/Winged helix DNA-binding domain"/>
    <property type="match status" value="1"/>
</dbReference>
<dbReference type="SUPFAM" id="SSF46894">
    <property type="entry name" value="C-terminal effector domain of the bipartite response regulators"/>
    <property type="match status" value="1"/>
</dbReference>
<feature type="region of interest" description="Disordered" evidence="1">
    <location>
        <begin position="271"/>
        <end position="304"/>
    </location>
</feature>
<dbReference type="EMBL" id="BMVG01000005">
    <property type="protein sequence ID" value="GHE03392.1"/>
    <property type="molecule type" value="Genomic_DNA"/>
</dbReference>
<evidence type="ECO:0000256" key="1">
    <source>
        <dbReference type="SAM" id="MobiDB-lite"/>
    </source>
</evidence>
<dbReference type="InterPro" id="IPR016032">
    <property type="entry name" value="Sig_transdc_resp-reg_C-effctor"/>
</dbReference>
<dbReference type="GO" id="GO:0003677">
    <property type="term" value="F:DNA binding"/>
    <property type="evidence" value="ECO:0007669"/>
    <property type="project" value="InterPro"/>
</dbReference>
<protein>
    <recommendedName>
        <fullName evidence="2">HTH luxR-type domain-containing protein</fullName>
    </recommendedName>
</protein>
<evidence type="ECO:0000259" key="2">
    <source>
        <dbReference type="SMART" id="SM00421"/>
    </source>
</evidence>
<sequence>MSTTASGLSCEESSIRNSVSGSSADEVKSALAQAQALIQSALRIHDNASGPGPGPVQSLRTDEAFRAAIGHWQSQPRRAPLELSYVDVNAFYSCSYSGAWPTQEWLLKRGAPLRVLTVAAGEGCRTRCLDRVLHSGGQVRMSMHPLPGFAVLNRTVAILPVGHRDISQSVLVREPHTVNSLGVLFDAVFSRAADWSIAMRFTSPDGGEEDEMPLKVLHLMGTGRTDEVAARELGMSVRTFRRHVSEVMQRLDASSRFQAGLRAAELGLTTGAASAPAEAPRRGRPTAPGAPGRPGCFASAGPRP</sequence>
<organism evidence="3 4">
    <name type="scientific">Streptomyces alanosinicus</name>
    <dbReference type="NCBI Taxonomy" id="68171"/>
    <lineage>
        <taxon>Bacteria</taxon>
        <taxon>Bacillati</taxon>
        <taxon>Actinomycetota</taxon>
        <taxon>Actinomycetes</taxon>
        <taxon>Kitasatosporales</taxon>
        <taxon>Streptomycetaceae</taxon>
        <taxon>Streptomyces</taxon>
    </lineage>
</organism>
<reference evidence="3" key="2">
    <citation type="submission" date="2020-09" db="EMBL/GenBank/DDBJ databases">
        <authorList>
            <person name="Sun Q."/>
            <person name="Ohkuma M."/>
        </authorList>
    </citation>
    <scope>NUCLEOTIDE SEQUENCE</scope>
    <source>
        <strain evidence="3">JCM 4714</strain>
    </source>
</reference>
<proteinExistence type="predicted"/>
<reference evidence="3" key="1">
    <citation type="journal article" date="2014" name="Int. J. Syst. Evol. Microbiol.">
        <title>Complete genome sequence of Corynebacterium casei LMG S-19264T (=DSM 44701T), isolated from a smear-ripened cheese.</title>
        <authorList>
            <consortium name="US DOE Joint Genome Institute (JGI-PGF)"/>
            <person name="Walter F."/>
            <person name="Albersmeier A."/>
            <person name="Kalinowski J."/>
            <person name="Ruckert C."/>
        </authorList>
    </citation>
    <scope>NUCLEOTIDE SEQUENCE</scope>
    <source>
        <strain evidence="3">JCM 4714</strain>
    </source>
</reference>
<dbReference type="GO" id="GO:0006355">
    <property type="term" value="P:regulation of DNA-templated transcription"/>
    <property type="evidence" value="ECO:0007669"/>
    <property type="project" value="InterPro"/>
</dbReference>
<evidence type="ECO:0000313" key="3">
    <source>
        <dbReference type="EMBL" id="GHE03392.1"/>
    </source>
</evidence>
<accession>A0A918YHM0</accession>